<dbReference type="GO" id="GO:0009279">
    <property type="term" value="C:cell outer membrane"/>
    <property type="evidence" value="ECO:0007669"/>
    <property type="project" value="UniProtKB-SubCell"/>
</dbReference>
<dbReference type="Proteomes" id="UP000278351">
    <property type="component" value="Unassembled WGS sequence"/>
</dbReference>
<keyword evidence="3" id="KW-0732">Signal</keyword>
<dbReference type="Gene3D" id="1.25.40.390">
    <property type="match status" value="1"/>
</dbReference>
<evidence type="ECO:0000256" key="2">
    <source>
        <dbReference type="ARBA" id="ARBA00006275"/>
    </source>
</evidence>
<dbReference type="Pfam" id="PF14322">
    <property type="entry name" value="SusD-like_3"/>
    <property type="match status" value="1"/>
</dbReference>
<name>A0A3N4PY46_9BACT</name>
<evidence type="ECO:0000256" key="3">
    <source>
        <dbReference type="ARBA" id="ARBA00022729"/>
    </source>
</evidence>
<dbReference type="InterPro" id="IPR011990">
    <property type="entry name" value="TPR-like_helical_dom_sf"/>
</dbReference>
<dbReference type="EMBL" id="RPDH01000002">
    <property type="protein sequence ID" value="RPE08997.1"/>
    <property type="molecule type" value="Genomic_DNA"/>
</dbReference>
<evidence type="ECO:0000313" key="9">
    <source>
        <dbReference type="Proteomes" id="UP000278351"/>
    </source>
</evidence>
<evidence type="ECO:0000313" key="8">
    <source>
        <dbReference type="EMBL" id="RPE08997.1"/>
    </source>
</evidence>
<feature type="domain" description="SusD-like N-terminal" evidence="7">
    <location>
        <begin position="64"/>
        <end position="241"/>
    </location>
</feature>
<comment type="caution">
    <text evidence="8">The sequence shown here is derived from an EMBL/GenBank/DDBJ whole genome shotgun (WGS) entry which is preliminary data.</text>
</comment>
<keyword evidence="4" id="KW-0472">Membrane</keyword>
<dbReference type="RefSeq" id="WP_123847997.1">
    <property type="nucleotide sequence ID" value="NZ_RPDH01000002.1"/>
</dbReference>
<evidence type="ECO:0000256" key="5">
    <source>
        <dbReference type="ARBA" id="ARBA00023237"/>
    </source>
</evidence>
<accession>A0A3N4PY46</accession>
<keyword evidence="5" id="KW-0998">Cell outer membrane</keyword>
<dbReference type="InterPro" id="IPR033985">
    <property type="entry name" value="SusD-like_N"/>
</dbReference>
<dbReference type="OrthoDB" id="691231at2"/>
<reference evidence="8 9" key="1">
    <citation type="submission" date="2018-11" db="EMBL/GenBank/DDBJ databases">
        <title>Chitinophaga lutea sp.nov., isolate from arsenic contaminated soil.</title>
        <authorList>
            <person name="Zong Y."/>
        </authorList>
    </citation>
    <scope>NUCLEOTIDE SEQUENCE [LARGE SCALE GENOMIC DNA]</scope>
    <source>
        <strain evidence="8 9">ZY74</strain>
    </source>
</reference>
<dbReference type="SUPFAM" id="SSF48452">
    <property type="entry name" value="TPR-like"/>
    <property type="match status" value="1"/>
</dbReference>
<keyword evidence="9" id="KW-1185">Reference proteome</keyword>
<comment type="subcellular location">
    <subcellularLocation>
        <location evidence="1">Cell outer membrane</location>
    </subcellularLocation>
</comment>
<dbReference type="Pfam" id="PF07980">
    <property type="entry name" value="SusD_RagB"/>
    <property type="match status" value="1"/>
</dbReference>
<protein>
    <submittedName>
        <fullName evidence="8">RagB/SusD family nutrient uptake outer membrane protein</fullName>
    </submittedName>
</protein>
<evidence type="ECO:0000256" key="4">
    <source>
        <dbReference type="ARBA" id="ARBA00023136"/>
    </source>
</evidence>
<feature type="domain" description="RagB/SusD" evidence="6">
    <location>
        <begin position="303"/>
        <end position="568"/>
    </location>
</feature>
<evidence type="ECO:0000259" key="7">
    <source>
        <dbReference type="Pfam" id="PF14322"/>
    </source>
</evidence>
<sequence length="568" mass="64677">MKLSQFILGCALLLSAAACKKGYLDREIPVNYSEDEVFVNYERMSKAGYGVYTFLFNRFGFHRIDNAMLASASDEADHADVNSSIHRYNMGTWNAASNPEDCWAYFYQGIRRANLFLQNSTDYKNIIFRDTLDPANKSKYEYNVRDIEWLRAEVRFLRAFYHFELVKRYGGVPVMEKATADLGELKAMTRKSFDESVEYIAGECDAVLPLLKETWVNYEAEKWRGRVNRGAALALKARLLLYAASPLHNPSNDVAKWRRAAQAAHDVIALNRYSLHTSYKDLFRLGNGADGNAEVIFAQHGWSRNDFEIYNYPVGYDQGGRGSTSPSQNLVDAYEMKATGMAIGEPGSGYNPANPYAGRDPRLGLSILTNAVTFKNRPLEIWTGGLDGLGKPKATTTGYYLRKFIDEGLNLAQNQTSMHTWILFRYAEVLLNYAEAMNEAYGPEATGGFTLTAKKAVDMVRARTGIQMPPLPPGLSKDEMRQRIRNERRVELAFEEHRFFDVRRWKIAMQTENMPVMAMKITRNADNSFSYQVIRAEDRVFTERMYLYPIPEVEVLKSEGKITQNSGW</sequence>
<evidence type="ECO:0000256" key="1">
    <source>
        <dbReference type="ARBA" id="ARBA00004442"/>
    </source>
</evidence>
<proteinExistence type="inferred from homology"/>
<dbReference type="PROSITE" id="PS51257">
    <property type="entry name" value="PROKAR_LIPOPROTEIN"/>
    <property type="match status" value="1"/>
</dbReference>
<dbReference type="AlphaFoldDB" id="A0A3N4PY46"/>
<dbReference type="InterPro" id="IPR012944">
    <property type="entry name" value="SusD_RagB_dom"/>
</dbReference>
<evidence type="ECO:0000259" key="6">
    <source>
        <dbReference type="Pfam" id="PF07980"/>
    </source>
</evidence>
<organism evidence="8 9">
    <name type="scientific">Chitinophaga lutea</name>
    <dbReference type="NCBI Taxonomy" id="2488634"/>
    <lineage>
        <taxon>Bacteria</taxon>
        <taxon>Pseudomonadati</taxon>
        <taxon>Bacteroidota</taxon>
        <taxon>Chitinophagia</taxon>
        <taxon>Chitinophagales</taxon>
        <taxon>Chitinophagaceae</taxon>
        <taxon>Chitinophaga</taxon>
    </lineage>
</organism>
<comment type="similarity">
    <text evidence="2">Belongs to the SusD family.</text>
</comment>
<gene>
    <name evidence="8" type="ORF">EGT74_18465</name>
</gene>